<accession>A0AAV7B8H0</accession>
<reference evidence="2" key="1">
    <citation type="thesis" date="2020" institute="ProQuest LLC" country="789 East Eisenhower Parkway, Ann Arbor, MI, USA">
        <title>Comparative Genomics and Chromosome Evolution.</title>
        <authorList>
            <person name="Mudd A.B."/>
        </authorList>
    </citation>
    <scope>NUCLEOTIDE SEQUENCE</scope>
    <source>
        <strain evidence="2">237g6f4</strain>
        <tissue evidence="2">Blood</tissue>
    </source>
</reference>
<gene>
    <name evidence="2" type="ORF">GDO81_014174</name>
</gene>
<dbReference type="EMBL" id="WNYA01000006">
    <property type="protein sequence ID" value="KAG8568845.1"/>
    <property type="molecule type" value="Genomic_DNA"/>
</dbReference>
<name>A0AAV7B8H0_ENGPU</name>
<proteinExistence type="predicted"/>
<dbReference type="Proteomes" id="UP000824782">
    <property type="component" value="Unassembled WGS sequence"/>
</dbReference>
<evidence type="ECO:0000313" key="2">
    <source>
        <dbReference type="EMBL" id="KAG8568845.1"/>
    </source>
</evidence>
<dbReference type="AlphaFoldDB" id="A0AAV7B8H0"/>
<protein>
    <submittedName>
        <fullName evidence="2">Uncharacterized protein</fullName>
    </submittedName>
</protein>
<evidence type="ECO:0000256" key="1">
    <source>
        <dbReference type="SAM" id="MobiDB-lite"/>
    </source>
</evidence>
<organism evidence="2 3">
    <name type="scientific">Engystomops pustulosus</name>
    <name type="common">Tungara frog</name>
    <name type="synonym">Physalaemus pustulosus</name>
    <dbReference type="NCBI Taxonomy" id="76066"/>
    <lineage>
        <taxon>Eukaryota</taxon>
        <taxon>Metazoa</taxon>
        <taxon>Chordata</taxon>
        <taxon>Craniata</taxon>
        <taxon>Vertebrata</taxon>
        <taxon>Euteleostomi</taxon>
        <taxon>Amphibia</taxon>
        <taxon>Batrachia</taxon>
        <taxon>Anura</taxon>
        <taxon>Neobatrachia</taxon>
        <taxon>Hyloidea</taxon>
        <taxon>Leptodactylidae</taxon>
        <taxon>Leiuperinae</taxon>
        <taxon>Engystomops</taxon>
    </lineage>
</organism>
<evidence type="ECO:0000313" key="3">
    <source>
        <dbReference type="Proteomes" id="UP000824782"/>
    </source>
</evidence>
<comment type="caution">
    <text evidence="2">The sequence shown here is derived from an EMBL/GenBank/DDBJ whole genome shotgun (WGS) entry which is preliminary data.</text>
</comment>
<keyword evidence="3" id="KW-1185">Reference proteome</keyword>
<sequence length="80" mass="9108">MLWSFSMTWDFPYDLGLLAVKEEMLMQFKEEVDTGNLNGYSHLPLYQSARISYLRSSGEGPSVKGQSSVCQVENPRGTLW</sequence>
<feature type="region of interest" description="Disordered" evidence="1">
    <location>
        <begin position="57"/>
        <end position="80"/>
    </location>
</feature>